<evidence type="ECO:0000313" key="2">
    <source>
        <dbReference type="EMBL" id="QHU15297.1"/>
    </source>
</evidence>
<feature type="transmembrane region" description="Helical" evidence="1">
    <location>
        <begin position="6"/>
        <end position="27"/>
    </location>
</feature>
<dbReference type="EMBL" id="MN740854">
    <property type="protein sequence ID" value="QHU15297.1"/>
    <property type="molecule type" value="Genomic_DNA"/>
</dbReference>
<keyword evidence="1" id="KW-1133">Transmembrane helix</keyword>
<dbReference type="AlphaFoldDB" id="A0A6C0KEV4"/>
<reference evidence="2" key="1">
    <citation type="journal article" date="2020" name="Nature">
        <title>Giant virus diversity and host interactions through global metagenomics.</title>
        <authorList>
            <person name="Schulz F."/>
            <person name="Roux S."/>
            <person name="Paez-Espino D."/>
            <person name="Jungbluth S."/>
            <person name="Walsh D.A."/>
            <person name="Denef V.J."/>
            <person name="McMahon K.D."/>
            <person name="Konstantinidis K.T."/>
            <person name="Eloe-Fadrosh E.A."/>
            <person name="Kyrpides N.C."/>
            <person name="Woyke T."/>
        </authorList>
    </citation>
    <scope>NUCLEOTIDE SEQUENCE</scope>
    <source>
        <strain evidence="2">GVMAG-S-1103017-68</strain>
    </source>
</reference>
<name>A0A6C0KEV4_9ZZZZ</name>
<keyword evidence="1" id="KW-0472">Membrane</keyword>
<proteinExistence type="predicted"/>
<evidence type="ECO:0000256" key="1">
    <source>
        <dbReference type="SAM" id="Phobius"/>
    </source>
</evidence>
<accession>A0A6C0KEV4</accession>
<keyword evidence="1" id="KW-0812">Transmembrane</keyword>
<protein>
    <submittedName>
        <fullName evidence="2">Uncharacterized protein</fullName>
    </submittedName>
</protein>
<sequence length="160" mass="17877">MDFAPLALWIVTVGCAIAVGWVFYALFLRKYGLFDGCISNPEFCVRLLYKTRHNTALVRVVPTDEVFLFDGARAYIYDSASDNPCDTGYEAAFSLNPRTTEVVSLECIVSVAQAEELFRAQEWQNLAESRVHASARSYANTPQHVVNALVRNGVINLRAH</sequence>
<organism evidence="2">
    <name type="scientific">viral metagenome</name>
    <dbReference type="NCBI Taxonomy" id="1070528"/>
    <lineage>
        <taxon>unclassified sequences</taxon>
        <taxon>metagenomes</taxon>
        <taxon>organismal metagenomes</taxon>
    </lineage>
</organism>